<dbReference type="SMART" id="SM00342">
    <property type="entry name" value="HTH_ARAC"/>
    <property type="match status" value="1"/>
</dbReference>
<evidence type="ECO:0000313" key="5">
    <source>
        <dbReference type="EMBL" id="SIT34650.1"/>
    </source>
</evidence>
<evidence type="ECO:0000313" key="6">
    <source>
        <dbReference type="Proteomes" id="UP000186917"/>
    </source>
</evidence>
<keyword evidence="6" id="KW-1185">Reference proteome</keyword>
<dbReference type="Gene3D" id="1.10.10.60">
    <property type="entry name" value="Homeodomain-like"/>
    <property type="match status" value="1"/>
</dbReference>
<dbReference type="PANTHER" id="PTHR46796:SF10">
    <property type="entry name" value="TRANSCRIPTIONAL ACTIVATOR FEAR"/>
    <property type="match status" value="1"/>
</dbReference>
<keyword evidence="1" id="KW-0805">Transcription regulation</keyword>
<proteinExistence type="predicted"/>
<evidence type="ECO:0000256" key="2">
    <source>
        <dbReference type="ARBA" id="ARBA00023125"/>
    </source>
</evidence>
<evidence type="ECO:0000256" key="3">
    <source>
        <dbReference type="ARBA" id="ARBA00023163"/>
    </source>
</evidence>
<dbReference type="OrthoDB" id="9783876at2"/>
<keyword evidence="3" id="KW-0804">Transcription</keyword>
<evidence type="ECO:0000259" key="4">
    <source>
        <dbReference type="PROSITE" id="PS01124"/>
    </source>
</evidence>
<dbReference type="InterPro" id="IPR009057">
    <property type="entry name" value="Homeodomain-like_sf"/>
</dbReference>
<gene>
    <name evidence="5" type="ORF">SAMN05421788_11818</name>
</gene>
<dbReference type="PROSITE" id="PS01124">
    <property type="entry name" value="HTH_ARAC_FAMILY_2"/>
    <property type="match status" value="1"/>
</dbReference>
<reference evidence="6" key="1">
    <citation type="submission" date="2017-01" db="EMBL/GenBank/DDBJ databases">
        <authorList>
            <person name="Varghese N."/>
            <person name="Submissions S."/>
        </authorList>
    </citation>
    <scope>NUCLEOTIDE SEQUENCE [LARGE SCALE GENOMIC DNA]</scope>
    <source>
        <strain evidence="6">DSM 21054</strain>
    </source>
</reference>
<dbReference type="Pfam" id="PF12833">
    <property type="entry name" value="HTH_18"/>
    <property type="match status" value="1"/>
</dbReference>
<dbReference type="EMBL" id="FTOR01000018">
    <property type="protein sequence ID" value="SIT34650.1"/>
    <property type="molecule type" value="Genomic_DNA"/>
</dbReference>
<dbReference type="SUPFAM" id="SSF46689">
    <property type="entry name" value="Homeodomain-like"/>
    <property type="match status" value="1"/>
</dbReference>
<dbReference type="GO" id="GO:0003700">
    <property type="term" value="F:DNA-binding transcription factor activity"/>
    <property type="evidence" value="ECO:0007669"/>
    <property type="project" value="InterPro"/>
</dbReference>
<organism evidence="5 6">
    <name type="scientific">Filimonas lacunae</name>
    <dbReference type="NCBI Taxonomy" id="477680"/>
    <lineage>
        <taxon>Bacteria</taxon>
        <taxon>Pseudomonadati</taxon>
        <taxon>Bacteroidota</taxon>
        <taxon>Chitinophagia</taxon>
        <taxon>Chitinophagales</taxon>
        <taxon>Chitinophagaceae</taxon>
        <taxon>Filimonas</taxon>
    </lineage>
</organism>
<dbReference type="Proteomes" id="UP000186917">
    <property type="component" value="Unassembled WGS sequence"/>
</dbReference>
<dbReference type="PANTHER" id="PTHR46796">
    <property type="entry name" value="HTH-TYPE TRANSCRIPTIONAL ACTIVATOR RHAS-RELATED"/>
    <property type="match status" value="1"/>
</dbReference>
<dbReference type="AlphaFoldDB" id="A0A1N7RHL7"/>
<sequence length="269" mass="30363">MNAVPIYYSVPVSKSPCMTTPSKHYSLLVVNAVLDLKKYIDENPLKREAVPELLLKTFVGQNMVRNAFKDIVGCTIVHYQLQKRFEMAAAVLGEGRQSIKQVAILCGYRNKIPAFSTDFKKVHKMSPREWLRIESLKKRNNGVDSLVTYNPLIIYSPAASPMPNTLYDFAKWSKRGTVFSAPEDGSEEKLRVNFNTAAKIGDEAKKKSFSPVVQTGYDKRAEGDRNNAFTSKFVFFKTPEGTYGVLLFNVAKKESYGKMYVNVSWSAQQ</sequence>
<evidence type="ECO:0000256" key="1">
    <source>
        <dbReference type="ARBA" id="ARBA00023015"/>
    </source>
</evidence>
<feature type="domain" description="HTH araC/xylS-type" evidence="4">
    <location>
        <begin position="34"/>
        <end position="133"/>
    </location>
</feature>
<dbReference type="InterPro" id="IPR050204">
    <property type="entry name" value="AraC_XylS_family_regulators"/>
</dbReference>
<protein>
    <submittedName>
        <fullName evidence="5">AraC-type DNA-binding protein</fullName>
    </submittedName>
</protein>
<accession>A0A1N7RHL7</accession>
<dbReference type="STRING" id="477680.SAMN05421788_11818"/>
<name>A0A1N7RHL7_9BACT</name>
<dbReference type="GO" id="GO:0043565">
    <property type="term" value="F:sequence-specific DNA binding"/>
    <property type="evidence" value="ECO:0007669"/>
    <property type="project" value="InterPro"/>
</dbReference>
<dbReference type="InterPro" id="IPR018060">
    <property type="entry name" value="HTH_AraC"/>
</dbReference>
<keyword evidence="2 5" id="KW-0238">DNA-binding</keyword>